<dbReference type="EMBL" id="CAJOBC010003050">
    <property type="protein sequence ID" value="CAF3764716.1"/>
    <property type="molecule type" value="Genomic_DNA"/>
</dbReference>
<name>A0A814G4V2_9BILA</name>
<feature type="region of interest" description="Disordered" evidence="1">
    <location>
        <begin position="184"/>
        <end position="212"/>
    </location>
</feature>
<dbReference type="AlphaFoldDB" id="A0A814G4V2"/>
<evidence type="ECO:0000313" key="4">
    <source>
        <dbReference type="Proteomes" id="UP000663829"/>
    </source>
</evidence>
<dbReference type="Proteomes" id="UP000681722">
    <property type="component" value="Unassembled WGS sequence"/>
</dbReference>
<proteinExistence type="predicted"/>
<feature type="region of interest" description="Disordered" evidence="1">
    <location>
        <begin position="271"/>
        <end position="294"/>
    </location>
</feature>
<accession>A0A814G4V2</accession>
<keyword evidence="4" id="KW-1185">Reference proteome</keyword>
<protein>
    <submittedName>
        <fullName evidence="2">Uncharacterized protein</fullName>
    </submittedName>
</protein>
<evidence type="ECO:0000256" key="1">
    <source>
        <dbReference type="SAM" id="MobiDB-lite"/>
    </source>
</evidence>
<feature type="compositionally biased region" description="Basic and acidic residues" evidence="1">
    <location>
        <begin position="32"/>
        <end position="42"/>
    </location>
</feature>
<reference evidence="2" key="1">
    <citation type="submission" date="2021-02" db="EMBL/GenBank/DDBJ databases">
        <authorList>
            <person name="Nowell W R."/>
        </authorList>
    </citation>
    <scope>NUCLEOTIDE SEQUENCE</scope>
</reference>
<evidence type="ECO:0000313" key="3">
    <source>
        <dbReference type="EMBL" id="CAF3764716.1"/>
    </source>
</evidence>
<organism evidence="2 4">
    <name type="scientific">Didymodactylos carnosus</name>
    <dbReference type="NCBI Taxonomy" id="1234261"/>
    <lineage>
        <taxon>Eukaryota</taxon>
        <taxon>Metazoa</taxon>
        <taxon>Spiralia</taxon>
        <taxon>Gnathifera</taxon>
        <taxon>Rotifera</taxon>
        <taxon>Eurotatoria</taxon>
        <taxon>Bdelloidea</taxon>
        <taxon>Philodinida</taxon>
        <taxon>Philodinidae</taxon>
        <taxon>Didymodactylos</taxon>
    </lineage>
</organism>
<feature type="compositionally biased region" description="Polar residues" evidence="1">
    <location>
        <begin position="1"/>
        <end position="11"/>
    </location>
</feature>
<dbReference type="EMBL" id="CAJNOQ010003050">
    <property type="protein sequence ID" value="CAF0992869.1"/>
    <property type="molecule type" value="Genomic_DNA"/>
</dbReference>
<feature type="compositionally biased region" description="Basic residues" evidence="1">
    <location>
        <begin position="19"/>
        <end position="31"/>
    </location>
</feature>
<dbReference type="Proteomes" id="UP000663829">
    <property type="component" value="Unassembled WGS sequence"/>
</dbReference>
<comment type="caution">
    <text evidence="2">The sequence shown here is derived from an EMBL/GenBank/DDBJ whole genome shotgun (WGS) entry which is preliminary data.</text>
</comment>
<sequence length="309" mass="35661">MNLESSSPSVTRSRERLHVPRIRSHSLAPKHSKYDYNRRRSEVEQSTVIVQKKLLDGNKPSPQQQQQQQQQKNVPTWFRRRFTLFSVDSNHLQNSGSRLSNYSKQNSFSFDNDQILEKYNQQRRPSKIMSLVESFVRKFSLRKKKSDPDEDAEYVDPVYETLKLAAETRKMTLSNYLQQRQQTLNKQTSLNSQGSSEHPSPKNSRNSSRTEMDIVSTTTKNVTTSSSGMNDDILPGLLSSSSYKNTNANRILPQRENVAIRHHLTRQLSLQTPHNRRGDRDTQTLSETPSPTPSLVKIDKIISNIKQEF</sequence>
<dbReference type="OrthoDB" id="10007516at2759"/>
<feature type="region of interest" description="Disordered" evidence="1">
    <location>
        <begin position="1"/>
        <end position="42"/>
    </location>
</feature>
<feature type="compositionally biased region" description="Polar residues" evidence="1">
    <location>
        <begin position="184"/>
        <end position="209"/>
    </location>
</feature>
<gene>
    <name evidence="2" type="ORF">GPM918_LOCUS13345</name>
    <name evidence="3" type="ORF">SRO942_LOCUS13345</name>
</gene>
<evidence type="ECO:0000313" key="2">
    <source>
        <dbReference type="EMBL" id="CAF0992869.1"/>
    </source>
</evidence>